<gene>
    <name evidence="2" type="ORF">ABFV83_02970</name>
</gene>
<evidence type="ECO:0000259" key="1">
    <source>
        <dbReference type="SMART" id="SM00857"/>
    </source>
</evidence>
<evidence type="ECO:0000313" key="2">
    <source>
        <dbReference type="EMBL" id="XBS54771.1"/>
    </source>
</evidence>
<dbReference type="CDD" id="cd00338">
    <property type="entry name" value="Ser_Recombinase"/>
    <property type="match status" value="1"/>
</dbReference>
<dbReference type="RefSeq" id="WP_349947460.1">
    <property type="nucleotide sequence ID" value="NZ_CP157940.1"/>
</dbReference>
<dbReference type="Pfam" id="PF00239">
    <property type="entry name" value="Resolvase"/>
    <property type="match status" value="1"/>
</dbReference>
<accession>A0AAU7PSR2</accession>
<dbReference type="InterPro" id="IPR036162">
    <property type="entry name" value="Resolvase-like_N_sf"/>
</dbReference>
<name>A0AAU7PSR2_9FIRM</name>
<protein>
    <submittedName>
        <fullName evidence="2">Recombinase family protein</fullName>
    </submittedName>
</protein>
<dbReference type="PANTHER" id="PTHR30461:SF23">
    <property type="entry name" value="DNA RECOMBINASE-RELATED"/>
    <property type="match status" value="1"/>
</dbReference>
<dbReference type="GO" id="GO:0003677">
    <property type="term" value="F:DNA binding"/>
    <property type="evidence" value="ECO:0007669"/>
    <property type="project" value="InterPro"/>
</dbReference>
<dbReference type="InterPro" id="IPR006119">
    <property type="entry name" value="Resolv_N"/>
</dbReference>
<dbReference type="Gene3D" id="3.90.1750.20">
    <property type="entry name" value="Putative Large Serine Recombinase, Chain B, Domain 2"/>
    <property type="match status" value="1"/>
</dbReference>
<organism evidence="2">
    <name type="scientific">Lacrimispora sp. BS-2</name>
    <dbReference type="NCBI Taxonomy" id="3151850"/>
    <lineage>
        <taxon>Bacteria</taxon>
        <taxon>Bacillati</taxon>
        <taxon>Bacillota</taxon>
        <taxon>Clostridia</taxon>
        <taxon>Lachnospirales</taxon>
        <taxon>Lachnospiraceae</taxon>
        <taxon>Lacrimispora</taxon>
    </lineage>
</organism>
<dbReference type="InterPro" id="IPR038109">
    <property type="entry name" value="DNA_bind_recomb_sf"/>
</dbReference>
<dbReference type="InterPro" id="IPR050639">
    <property type="entry name" value="SSR_resolvase"/>
</dbReference>
<dbReference type="SUPFAM" id="SSF53041">
    <property type="entry name" value="Resolvase-like"/>
    <property type="match status" value="1"/>
</dbReference>
<proteinExistence type="predicted"/>
<feature type="domain" description="Resolvase/invertase-type recombinase catalytic" evidence="1">
    <location>
        <begin position="2"/>
        <end position="104"/>
    </location>
</feature>
<dbReference type="GO" id="GO:0000150">
    <property type="term" value="F:DNA strand exchange activity"/>
    <property type="evidence" value="ECO:0007669"/>
    <property type="project" value="InterPro"/>
</dbReference>
<dbReference type="AlphaFoldDB" id="A0AAU7PSR2"/>
<dbReference type="Gene3D" id="3.40.50.1390">
    <property type="entry name" value="Resolvase, N-terminal catalytic domain"/>
    <property type="match status" value="1"/>
</dbReference>
<dbReference type="SMART" id="SM00857">
    <property type="entry name" value="Resolvase"/>
    <property type="match status" value="1"/>
</dbReference>
<sequence length="249" mass="28616">MFSFSAFDGASGYQDKKAYRGEVDYIITKPISRLSRNVLDTLTIIRSLKAKGINIYFEKENLNSLEAEKEIDIAFNGVLAQEESRNLNENVQWGYKRKFERGDDFVGKMPMGYKRDNDEWIVVPEEADIIRKISKCNPVEADAIADWCNESSYRFIELADDKDKIVISHMLFEAGSFGTLLPGTTTWKEWDALNFDSEEFLNKLPYLHTQHTQNALSNCAGRDDNMTDYEEGRKATFDVVINKYVLRGL</sequence>
<dbReference type="EMBL" id="CP157940">
    <property type="protein sequence ID" value="XBS54771.1"/>
    <property type="molecule type" value="Genomic_DNA"/>
</dbReference>
<reference evidence="2" key="1">
    <citation type="submission" date="2024-06" db="EMBL/GenBank/DDBJ databases">
        <title>Lacrimispora cavernae sp. nov., a novel anaerobe isolated from bat guano pile inside a cave.</title>
        <authorList>
            <person name="Miller S.L."/>
            <person name="Lu N."/>
            <person name="King J."/>
            <person name="Sankaranarayanan K."/>
            <person name="Lawson P.A."/>
        </authorList>
    </citation>
    <scope>NUCLEOTIDE SEQUENCE</scope>
    <source>
        <strain evidence="2">BS-2</strain>
    </source>
</reference>
<dbReference type="PANTHER" id="PTHR30461">
    <property type="entry name" value="DNA-INVERTASE FROM LAMBDOID PROPHAGE"/>
    <property type="match status" value="1"/>
</dbReference>